<organism evidence="2 3">
    <name type="scientific">Ignelater luminosus</name>
    <name type="common">Cucubano</name>
    <name type="synonym">Pyrophorus luminosus</name>
    <dbReference type="NCBI Taxonomy" id="2038154"/>
    <lineage>
        <taxon>Eukaryota</taxon>
        <taxon>Metazoa</taxon>
        <taxon>Ecdysozoa</taxon>
        <taxon>Arthropoda</taxon>
        <taxon>Hexapoda</taxon>
        <taxon>Insecta</taxon>
        <taxon>Pterygota</taxon>
        <taxon>Neoptera</taxon>
        <taxon>Endopterygota</taxon>
        <taxon>Coleoptera</taxon>
        <taxon>Polyphaga</taxon>
        <taxon>Elateriformia</taxon>
        <taxon>Elateroidea</taxon>
        <taxon>Elateridae</taxon>
        <taxon>Agrypninae</taxon>
        <taxon>Pyrophorini</taxon>
        <taxon>Ignelater</taxon>
    </lineage>
</organism>
<dbReference type="PANTHER" id="PTHR22739">
    <property type="entry name" value="STRIATED MUSCLE ACTIVATOR OF RHO-DEPENDENT SIGNALING-RELATED"/>
    <property type="match status" value="1"/>
</dbReference>
<dbReference type="Pfam" id="PF14705">
    <property type="entry name" value="Costars"/>
    <property type="match status" value="1"/>
</dbReference>
<evidence type="ECO:0000313" key="3">
    <source>
        <dbReference type="Proteomes" id="UP000801492"/>
    </source>
</evidence>
<comment type="caution">
    <text evidence="2">The sequence shown here is derived from an EMBL/GenBank/DDBJ whole genome shotgun (WGS) entry which is preliminary data.</text>
</comment>
<accession>A0A8K0D6V9</accession>
<dbReference type="GO" id="GO:0045944">
    <property type="term" value="P:positive regulation of transcription by RNA polymerase II"/>
    <property type="evidence" value="ECO:0007669"/>
    <property type="project" value="TreeGrafter"/>
</dbReference>
<dbReference type="EMBL" id="VTPC01005744">
    <property type="protein sequence ID" value="KAF2895630.1"/>
    <property type="molecule type" value="Genomic_DNA"/>
</dbReference>
<evidence type="ECO:0000313" key="2">
    <source>
        <dbReference type="EMBL" id="KAF2895630.1"/>
    </source>
</evidence>
<dbReference type="InterPro" id="IPR038095">
    <property type="entry name" value="Costars_sf"/>
</dbReference>
<reference evidence="2" key="1">
    <citation type="submission" date="2019-08" db="EMBL/GenBank/DDBJ databases">
        <title>The genome of the North American firefly Photinus pyralis.</title>
        <authorList>
            <consortium name="Photinus pyralis genome working group"/>
            <person name="Fallon T.R."/>
            <person name="Sander Lower S.E."/>
            <person name="Weng J.-K."/>
        </authorList>
    </citation>
    <scope>NUCLEOTIDE SEQUENCE</scope>
    <source>
        <strain evidence="2">TRF0915ILg1</strain>
        <tissue evidence="2">Whole body</tissue>
    </source>
</reference>
<dbReference type="SMART" id="SM01283">
    <property type="entry name" value="Costars"/>
    <property type="match status" value="1"/>
</dbReference>
<dbReference type="Proteomes" id="UP000801492">
    <property type="component" value="Unassembled WGS sequence"/>
</dbReference>
<evidence type="ECO:0000259" key="1">
    <source>
        <dbReference type="SMART" id="SM01283"/>
    </source>
</evidence>
<dbReference type="FunFam" id="1.10.10.1540:FF:000003">
    <property type="entry name" value="Uncharacterized protein, isoform B"/>
    <property type="match status" value="1"/>
</dbReference>
<protein>
    <recommendedName>
        <fullName evidence="1">Costars domain-containing protein</fullName>
    </recommendedName>
</protein>
<dbReference type="GO" id="GO:0030017">
    <property type="term" value="C:sarcomere"/>
    <property type="evidence" value="ECO:0007669"/>
    <property type="project" value="TreeGrafter"/>
</dbReference>
<gene>
    <name evidence="2" type="ORF">ILUMI_10540</name>
</gene>
<dbReference type="InterPro" id="IPR026111">
    <property type="entry name" value="Abra"/>
</dbReference>
<dbReference type="PANTHER" id="PTHR22739:SF7">
    <property type="entry name" value="EG:152A3.3 PROTEIN-RELATED"/>
    <property type="match status" value="1"/>
</dbReference>
<dbReference type="OrthoDB" id="9871914at2759"/>
<sequence length="201" mass="23354">MSEDVKRILESEELREYAPPSLKDKVSLFNTMSSKHNEKQAVNPFSTDKNVTSLEKRRFSKEEYGRPVKGSKSETRGFKANLLVSREMLELCEIIHASSEPLNEDDENDHRRVISFGELFNIYVTISNKLVGMLLRARKQNLVDFEGEILFQRRDDDVPIVLLQPIEETRKIMNERIKESITQIKVNEPPLEGEESEEEEK</sequence>
<keyword evidence="3" id="KW-1185">Reference proteome</keyword>
<dbReference type="GO" id="GO:0035025">
    <property type="term" value="P:positive regulation of Rho protein signal transduction"/>
    <property type="evidence" value="ECO:0007669"/>
    <property type="project" value="InterPro"/>
</dbReference>
<feature type="domain" description="Costars" evidence="1">
    <location>
        <begin position="82"/>
        <end position="163"/>
    </location>
</feature>
<proteinExistence type="predicted"/>
<dbReference type="AlphaFoldDB" id="A0A8K0D6V9"/>
<dbReference type="Gene3D" id="1.10.10.1540">
    <property type="entry name" value="Costar domain"/>
    <property type="match status" value="1"/>
</dbReference>
<dbReference type="InterPro" id="IPR027817">
    <property type="entry name" value="Costars_dom"/>
</dbReference>
<dbReference type="GO" id="GO:0003779">
    <property type="term" value="F:actin binding"/>
    <property type="evidence" value="ECO:0007669"/>
    <property type="project" value="InterPro"/>
</dbReference>
<name>A0A8K0D6V9_IGNLU</name>